<reference evidence="2 3" key="1">
    <citation type="journal article" date="2014" name="PLoS Genet.">
        <title>Phylogenetically driven sequencing of extremely halophilic archaea reveals strategies for static and dynamic osmo-response.</title>
        <authorList>
            <person name="Becker E.A."/>
            <person name="Seitzer P.M."/>
            <person name="Tritt A."/>
            <person name="Larsen D."/>
            <person name="Krusor M."/>
            <person name="Yao A.I."/>
            <person name="Wu D."/>
            <person name="Madern D."/>
            <person name="Eisen J.A."/>
            <person name="Darling A.E."/>
            <person name="Facciotti M.T."/>
        </authorList>
    </citation>
    <scope>NUCLEOTIDE SEQUENCE [LARGE SCALE GENOMIC DNA]</scope>
    <source>
        <strain evidence="2 3">DSM 8989</strain>
    </source>
</reference>
<keyword evidence="1" id="KW-0812">Transmembrane</keyword>
<dbReference type="Pfam" id="PF03729">
    <property type="entry name" value="DUF308"/>
    <property type="match status" value="1"/>
</dbReference>
<feature type="transmembrane region" description="Helical" evidence="1">
    <location>
        <begin position="70"/>
        <end position="93"/>
    </location>
</feature>
<feature type="transmembrane region" description="Helical" evidence="1">
    <location>
        <begin position="44"/>
        <end position="64"/>
    </location>
</feature>
<feature type="transmembrane region" description="Helical" evidence="1">
    <location>
        <begin position="100"/>
        <end position="120"/>
    </location>
</feature>
<dbReference type="Proteomes" id="UP000011625">
    <property type="component" value="Unassembled WGS sequence"/>
</dbReference>
<dbReference type="PATRIC" id="fig|1227456.3.peg.2678"/>
<dbReference type="InterPro" id="IPR052712">
    <property type="entry name" value="Acid_resist_chaperone_HdeD"/>
</dbReference>
<feature type="transmembrane region" description="Helical" evidence="1">
    <location>
        <begin position="126"/>
        <end position="150"/>
    </location>
</feature>
<dbReference type="EMBL" id="AOME01000070">
    <property type="protein sequence ID" value="EMA50644.1"/>
    <property type="molecule type" value="Genomic_DNA"/>
</dbReference>
<evidence type="ECO:0000313" key="3">
    <source>
        <dbReference type="Proteomes" id="UP000011625"/>
    </source>
</evidence>
<dbReference type="AlphaFoldDB" id="M0N0M4"/>
<evidence type="ECO:0000256" key="1">
    <source>
        <dbReference type="SAM" id="Phobius"/>
    </source>
</evidence>
<accession>M0N0M4</accession>
<dbReference type="PANTHER" id="PTHR34989:SF1">
    <property type="entry name" value="PROTEIN HDED"/>
    <property type="match status" value="1"/>
</dbReference>
<protein>
    <recommendedName>
        <fullName evidence="4">HdeD family acid-resistance protein</fullName>
    </recommendedName>
</protein>
<organism evidence="2 3">
    <name type="scientific">Halococcus salifodinae DSM 8989</name>
    <dbReference type="NCBI Taxonomy" id="1227456"/>
    <lineage>
        <taxon>Archaea</taxon>
        <taxon>Methanobacteriati</taxon>
        <taxon>Methanobacteriota</taxon>
        <taxon>Stenosarchaea group</taxon>
        <taxon>Halobacteria</taxon>
        <taxon>Halobacteriales</taxon>
        <taxon>Halococcaceae</taxon>
        <taxon>Halococcus</taxon>
    </lineage>
</organism>
<proteinExistence type="predicted"/>
<comment type="caution">
    <text evidence="2">The sequence shown here is derived from an EMBL/GenBank/DDBJ whole genome shotgun (WGS) entry which is preliminary data.</text>
</comment>
<dbReference type="InterPro" id="IPR005325">
    <property type="entry name" value="DUF308_memb"/>
</dbReference>
<evidence type="ECO:0008006" key="4">
    <source>
        <dbReference type="Google" id="ProtNLM"/>
    </source>
</evidence>
<feature type="transmembrane region" description="Helical" evidence="1">
    <location>
        <begin position="6"/>
        <end position="32"/>
    </location>
</feature>
<sequence>MFGIIAIFSPLVSGIALSPILGVLLVAGGIGHSIHVFSAREWKGFIWQALLAVIYIVSGVTLIVNPVIGLLTLTLLLAAFFFVEGAVGIVMALRLRPSSGWGWLLASGVIGVIAGALVWTGWPITALWVVGLVFGIKLLSTGAAMIMLAIGSRKAARDTTSSGSTPRGA</sequence>
<keyword evidence="1" id="KW-1133">Transmembrane helix</keyword>
<keyword evidence="3" id="KW-1185">Reference proteome</keyword>
<dbReference type="GO" id="GO:0005886">
    <property type="term" value="C:plasma membrane"/>
    <property type="evidence" value="ECO:0007669"/>
    <property type="project" value="TreeGrafter"/>
</dbReference>
<evidence type="ECO:0000313" key="2">
    <source>
        <dbReference type="EMBL" id="EMA50644.1"/>
    </source>
</evidence>
<name>M0N0M4_9EURY</name>
<dbReference type="STRING" id="1227456.C450_13237"/>
<keyword evidence="1" id="KW-0472">Membrane</keyword>
<gene>
    <name evidence="2" type="ORF">C450_13237</name>
</gene>
<dbReference type="PANTHER" id="PTHR34989">
    <property type="entry name" value="PROTEIN HDED"/>
    <property type="match status" value="1"/>
</dbReference>